<dbReference type="EMBL" id="QCXX01000001">
    <property type="protein sequence ID" value="PUV25641.1"/>
    <property type="molecule type" value="Genomic_DNA"/>
</dbReference>
<comment type="caution">
    <text evidence="6">The sequence shown here is derived from an EMBL/GenBank/DDBJ whole genome shotgun (WGS) entry which is preliminary data.</text>
</comment>
<organism evidence="6 7">
    <name type="scientific">Sphingobacterium athyrii</name>
    <dbReference type="NCBI Taxonomy" id="2152717"/>
    <lineage>
        <taxon>Bacteria</taxon>
        <taxon>Pseudomonadati</taxon>
        <taxon>Bacteroidota</taxon>
        <taxon>Sphingobacteriia</taxon>
        <taxon>Sphingobacteriales</taxon>
        <taxon>Sphingobacteriaceae</taxon>
        <taxon>Sphingobacterium</taxon>
    </lineage>
</organism>
<keyword evidence="2" id="KW-0479">Metal-binding</keyword>
<dbReference type="Proteomes" id="UP000250831">
    <property type="component" value="Unassembled WGS sequence"/>
</dbReference>
<dbReference type="SMART" id="SM00849">
    <property type="entry name" value="Lactamase_B"/>
    <property type="match status" value="1"/>
</dbReference>
<dbReference type="InterPro" id="IPR036866">
    <property type="entry name" value="RibonucZ/Hydroxyglut_hydro"/>
</dbReference>
<dbReference type="PANTHER" id="PTHR42978">
    <property type="entry name" value="QUORUM-QUENCHING LACTONASE YTNP-RELATED-RELATED"/>
    <property type="match status" value="1"/>
</dbReference>
<feature type="domain" description="Metallo-beta-lactamase" evidence="5">
    <location>
        <begin position="42"/>
        <end position="251"/>
    </location>
</feature>
<dbReference type="CDD" id="cd16281">
    <property type="entry name" value="metallo-hydrolase-like_MBL-fold"/>
    <property type="match status" value="1"/>
</dbReference>
<evidence type="ECO:0000256" key="2">
    <source>
        <dbReference type="ARBA" id="ARBA00022723"/>
    </source>
</evidence>
<dbReference type="InterPro" id="IPR051013">
    <property type="entry name" value="MBL_superfamily_lactonases"/>
</dbReference>
<reference evidence="6 7" key="1">
    <citation type="submission" date="2018-04" db="EMBL/GenBank/DDBJ databases">
        <title>Sphingobacterium sp. M46 Genome.</title>
        <authorList>
            <person name="Cheng J."/>
            <person name="Li Y."/>
        </authorList>
    </citation>
    <scope>NUCLEOTIDE SEQUENCE [LARGE SCALE GENOMIC DNA]</scope>
    <source>
        <strain evidence="6 7">M46</strain>
    </source>
</reference>
<dbReference type="RefSeq" id="WP_108631959.1">
    <property type="nucleotide sequence ID" value="NZ_DAMCKI010000071.1"/>
</dbReference>
<keyword evidence="7" id="KW-1185">Reference proteome</keyword>
<dbReference type="PANTHER" id="PTHR42978:SF6">
    <property type="entry name" value="QUORUM-QUENCHING LACTONASE YTNP-RELATED"/>
    <property type="match status" value="1"/>
</dbReference>
<protein>
    <submittedName>
        <fullName evidence="6">MBL fold metallo-hydrolase</fullName>
    </submittedName>
</protein>
<keyword evidence="3 6" id="KW-0378">Hydrolase</keyword>
<comment type="similarity">
    <text evidence="1">Belongs to the metallo-beta-lactamase superfamily.</text>
</comment>
<accession>A0A363NY95</accession>
<gene>
    <name evidence="6" type="ORF">DCO56_01250</name>
</gene>
<dbReference type="OrthoDB" id="9802897at2"/>
<name>A0A363NY95_9SPHI</name>
<dbReference type="AlphaFoldDB" id="A0A363NY95"/>
<proteinExistence type="inferred from homology"/>
<evidence type="ECO:0000313" key="6">
    <source>
        <dbReference type="EMBL" id="PUV25641.1"/>
    </source>
</evidence>
<dbReference type="SUPFAM" id="SSF56281">
    <property type="entry name" value="Metallo-hydrolase/oxidoreductase"/>
    <property type="match status" value="1"/>
</dbReference>
<dbReference type="InterPro" id="IPR001279">
    <property type="entry name" value="Metallo-B-lactamas"/>
</dbReference>
<dbReference type="GO" id="GO:0016787">
    <property type="term" value="F:hydrolase activity"/>
    <property type="evidence" value="ECO:0007669"/>
    <property type="project" value="UniProtKB-KW"/>
</dbReference>
<evidence type="ECO:0000259" key="5">
    <source>
        <dbReference type="SMART" id="SM00849"/>
    </source>
</evidence>
<dbReference type="Gene3D" id="3.60.15.10">
    <property type="entry name" value="Ribonuclease Z/Hydroxyacylglutathione hydrolase-like"/>
    <property type="match status" value="1"/>
</dbReference>
<dbReference type="Pfam" id="PF00753">
    <property type="entry name" value="Lactamase_B"/>
    <property type="match status" value="1"/>
</dbReference>
<sequence>MKLHAIETGFFKLDGGAMFGVVPKSIWNKTNPADSNNMCTWGNRLLLIEESNRLMLVDTGLGDKQTEKFFSYYYLHGDATLDKSLTSLGFERNDITDVILTHLHFDHCGGAIVREGEKLSPAFKNANFWSNGDHWAWATAPNPREKASFLKENILPIQESGQLKFVEDIENPFGKDISIRYANGHTEAMMLPQIQYKGKTVLYMADLLPSVGHIPIPYVMGYDVRPLVTMEERNTYWNEIVDNEYILFFEHDPINECCTLQHTEKGIRVKDIFKLSDI</sequence>
<keyword evidence="4" id="KW-0862">Zinc</keyword>
<dbReference type="GO" id="GO:0046872">
    <property type="term" value="F:metal ion binding"/>
    <property type="evidence" value="ECO:0007669"/>
    <property type="project" value="UniProtKB-KW"/>
</dbReference>
<evidence type="ECO:0000256" key="4">
    <source>
        <dbReference type="ARBA" id="ARBA00022833"/>
    </source>
</evidence>
<evidence type="ECO:0000256" key="1">
    <source>
        <dbReference type="ARBA" id="ARBA00007749"/>
    </source>
</evidence>
<evidence type="ECO:0000256" key="3">
    <source>
        <dbReference type="ARBA" id="ARBA00022801"/>
    </source>
</evidence>
<evidence type="ECO:0000313" key="7">
    <source>
        <dbReference type="Proteomes" id="UP000250831"/>
    </source>
</evidence>